<organism evidence="5 6">
    <name type="scientific">Canavalia gladiata</name>
    <name type="common">Sword bean</name>
    <name type="synonym">Dolichos gladiatus</name>
    <dbReference type="NCBI Taxonomy" id="3824"/>
    <lineage>
        <taxon>Eukaryota</taxon>
        <taxon>Viridiplantae</taxon>
        <taxon>Streptophyta</taxon>
        <taxon>Embryophyta</taxon>
        <taxon>Tracheophyta</taxon>
        <taxon>Spermatophyta</taxon>
        <taxon>Magnoliopsida</taxon>
        <taxon>eudicotyledons</taxon>
        <taxon>Gunneridae</taxon>
        <taxon>Pentapetalae</taxon>
        <taxon>rosids</taxon>
        <taxon>fabids</taxon>
        <taxon>Fabales</taxon>
        <taxon>Fabaceae</taxon>
        <taxon>Papilionoideae</taxon>
        <taxon>50 kb inversion clade</taxon>
        <taxon>NPAAA clade</taxon>
        <taxon>indigoferoid/millettioid clade</taxon>
        <taxon>Phaseoleae</taxon>
        <taxon>Canavalia</taxon>
    </lineage>
</organism>
<evidence type="ECO:0000256" key="2">
    <source>
        <dbReference type="ARBA" id="ARBA00022704"/>
    </source>
</evidence>
<keyword evidence="6" id="KW-1185">Reference proteome</keyword>
<name>A0AAN9QDG2_CANGL</name>
<evidence type="ECO:0000313" key="6">
    <source>
        <dbReference type="Proteomes" id="UP001367508"/>
    </source>
</evidence>
<evidence type="ECO:0000259" key="4">
    <source>
        <dbReference type="SMART" id="SM00043"/>
    </source>
</evidence>
<keyword evidence="2" id="KW-0789">Thiol protease inhibitor</keyword>
<dbReference type="CDD" id="cd00042">
    <property type="entry name" value="CY"/>
    <property type="match status" value="1"/>
</dbReference>
<accession>A0AAN9QDG2</accession>
<gene>
    <name evidence="5" type="ORF">VNO77_25341</name>
</gene>
<sequence length="114" mass="12546">MRKFENLLLLVILFASMIVRNEAIPGGWTPIKNLKDPHVQQIANFAVIEYDKQSGANLKLVNVIRGDTQVVAGISYRLVLAASNGPSTGKYQAVVLEKAGLQDKKLISFTSLYD</sequence>
<evidence type="ECO:0000313" key="5">
    <source>
        <dbReference type="EMBL" id="KAK7331127.1"/>
    </source>
</evidence>
<reference evidence="5 6" key="1">
    <citation type="submission" date="2024-01" db="EMBL/GenBank/DDBJ databases">
        <title>The genomes of 5 underutilized Papilionoideae crops provide insights into root nodulation and disease resistanc.</title>
        <authorList>
            <person name="Jiang F."/>
        </authorList>
    </citation>
    <scope>NUCLEOTIDE SEQUENCE [LARGE SCALE GENOMIC DNA]</scope>
    <source>
        <strain evidence="5">LVBAO_FW01</strain>
        <tissue evidence="5">Leaves</tissue>
    </source>
</reference>
<dbReference type="AlphaFoldDB" id="A0AAN9QDG2"/>
<dbReference type="Gene3D" id="3.10.450.10">
    <property type="match status" value="1"/>
</dbReference>
<dbReference type="Proteomes" id="UP001367508">
    <property type="component" value="Unassembled WGS sequence"/>
</dbReference>
<proteinExistence type="predicted"/>
<dbReference type="Pfam" id="PF16845">
    <property type="entry name" value="SQAPI"/>
    <property type="match status" value="1"/>
</dbReference>
<dbReference type="EMBL" id="JAYMYQ010000005">
    <property type="protein sequence ID" value="KAK7331127.1"/>
    <property type="molecule type" value="Genomic_DNA"/>
</dbReference>
<dbReference type="SUPFAM" id="SSF54403">
    <property type="entry name" value="Cystatin/monellin"/>
    <property type="match status" value="1"/>
</dbReference>
<protein>
    <recommendedName>
        <fullName evidence="4">Cystatin domain-containing protein</fullName>
    </recommendedName>
</protein>
<keyword evidence="3" id="KW-0732">Signal</keyword>
<dbReference type="PANTHER" id="PTHR47364">
    <property type="entry name" value="CYSTEINE PROTEINASE INHIBITOR 5"/>
    <property type="match status" value="1"/>
</dbReference>
<feature type="signal peptide" evidence="3">
    <location>
        <begin position="1"/>
        <end position="23"/>
    </location>
</feature>
<dbReference type="GO" id="GO:0004869">
    <property type="term" value="F:cysteine-type endopeptidase inhibitor activity"/>
    <property type="evidence" value="ECO:0007669"/>
    <property type="project" value="UniProtKB-KW"/>
</dbReference>
<feature type="domain" description="Cystatin" evidence="4">
    <location>
        <begin position="23"/>
        <end position="112"/>
    </location>
</feature>
<evidence type="ECO:0000256" key="3">
    <source>
        <dbReference type="SAM" id="SignalP"/>
    </source>
</evidence>
<dbReference type="InterPro" id="IPR000010">
    <property type="entry name" value="Cystatin_dom"/>
</dbReference>
<feature type="chain" id="PRO_5042874615" description="Cystatin domain-containing protein" evidence="3">
    <location>
        <begin position="24"/>
        <end position="114"/>
    </location>
</feature>
<comment type="caution">
    <text evidence="5">The sequence shown here is derived from an EMBL/GenBank/DDBJ whole genome shotgun (WGS) entry which is preliminary data.</text>
</comment>
<evidence type="ECO:0000256" key="1">
    <source>
        <dbReference type="ARBA" id="ARBA00022690"/>
    </source>
</evidence>
<dbReference type="PANTHER" id="PTHR47364:SF2">
    <property type="entry name" value="CYSTEINE PROTEINASE INHIBITOR 5"/>
    <property type="match status" value="1"/>
</dbReference>
<dbReference type="SMART" id="SM00043">
    <property type="entry name" value="CY"/>
    <property type="match status" value="1"/>
</dbReference>
<keyword evidence="1" id="KW-0646">Protease inhibitor</keyword>
<dbReference type="InterPro" id="IPR046350">
    <property type="entry name" value="Cystatin_sf"/>
</dbReference>